<organism evidence="3 4">
    <name type="scientific">Plesiocystis pacifica SIR-1</name>
    <dbReference type="NCBI Taxonomy" id="391625"/>
    <lineage>
        <taxon>Bacteria</taxon>
        <taxon>Pseudomonadati</taxon>
        <taxon>Myxococcota</taxon>
        <taxon>Polyangia</taxon>
        <taxon>Nannocystales</taxon>
        <taxon>Nannocystaceae</taxon>
        <taxon>Plesiocystis</taxon>
    </lineage>
</organism>
<dbReference type="RefSeq" id="WP_006970632.1">
    <property type="nucleotide sequence ID" value="NZ_ABCS01000012.1"/>
</dbReference>
<dbReference type="EMBL" id="ABCS01000012">
    <property type="protein sequence ID" value="EDM80297.1"/>
    <property type="molecule type" value="Genomic_DNA"/>
</dbReference>
<protein>
    <recommendedName>
        <fullName evidence="5">Lipoprotein</fullName>
    </recommendedName>
</protein>
<accession>A6G1N3</accession>
<dbReference type="STRING" id="391625.PPSIR1_36642"/>
<gene>
    <name evidence="3" type="ORF">PPSIR1_36642</name>
</gene>
<evidence type="ECO:0000256" key="2">
    <source>
        <dbReference type="SAM" id="SignalP"/>
    </source>
</evidence>
<comment type="caution">
    <text evidence="3">The sequence shown here is derived from an EMBL/GenBank/DDBJ whole genome shotgun (WGS) entry which is preliminary data.</text>
</comment>
<dbReference type="SUPFAM" id="SSF69304">
    <property type="entry name" value="Tricorn protease N-terminal domain"/>
    <property type="match status" value="1"/>
</dbReference>
<proteinExistence type="predicted"/>
<dbReference type="OrthoDB" id="5492308at2"/>
<dbReference type="Proteomes" id="UP000005801">
    <property type="component" value="Unassembled WGS sequence"/>
</dbReference>
<keyword evidence="4" id="KW-1185">Reference proteome</keyword>
<feature type="region of interest" description="Disordered" evidence="1">
    <location>
        <begin position="354"/>
        <end position="374"/>
    </location>
</feature>
<dbReference type="SUPFAM" id="SSF50998">
    <property type="entry name" value="Quinoprotein alcohol dehydrogenase-like"/>
    <property type="match status" value="1"/>
</dbReference>
<dbReference type="AlphaFoldDB" id="A6G1N3"/>
<evidence type="ECO:0008006" key="5">
    <source>
        <dbReference type="Google" id="ProtNLM"/>
    </source>
</evidence>
<feature type="region of interest" description="Disordered" evidence="1">
    <location>
        <begin position="41"/>
        <end position="72"/>
    </location>
</feature>
<feature type="compositionally biased region" description="Basic and acidic residues" evidence="1">
    <location>
        <begin position="357"/>
        <end position="374"/>
    </location>
</feature>
<evidence type="ECO:0000313" key="3">
    <source>
        <dbReference type="EMBL" id="EDM80297.1"/>
    </source>
</evidence>
<name>A6G1N3_9BACT</name>
<feature type="signal peptide" evidence="2">
    <location>
        <begin position="1"/>
        <end position="31"/>
    </location>
</feature>
<feature type="chain" id="PRO_5002693546" description="Lipoprotein" evidence="2">
    <location>
        <begin position="32"/>
        <end position="768"/>
    </location>
</feature>
<reference evidence="3 4" key="1">
    <citation type="submission" date="2007-06" db="EMBL/GenBank/DDBJ databases">
        <authorList>
            <person name="Shimkets L."/>
            <person name="Ferriera S."/>
            <person name="Johnson J."/>
            <person name="Kravitz S."/>
            <person name="Beeson K."/>
            <person name="Sutton G."/>
            <person name="Rogers Y.-H."/>
            <person name="Friedman R."/>
            <person name="Frazier M."/>
            <person name="Venter J.C."/>
        </authorList>
    </citation>
    <scope>NUCLEOTIDE SEQUENCE [LARGE SCALE GENOMIC DNA]</scope>
    <source>
        <strain evidence="3 4">SIR-1</strain>
    </source>
</reference>
<keyword evidence="2" id="KW-0732">Signal</keyword>
<sequence length="768" mass="84427">MANPNNPNSNTMMLAKSGALGLALLGLSALACQSLNQGASATGVDDAMSDVGDTETAEVDAGPEPRGPRMAELDWGRAPEGRLTEVVADPRAESALTLDQHGTVMLWPQLQAADGSQLHALSLPIFEPRAMSIAKPAGADAGRRYAIAHIDTTNTGHFGEVEVDAEGKGRYVERFTLPPSDPLFEVHALDGGERYLVLGIDHVLRLYDRTGKLLSALDEPGFGPWQIRMAGGVGEAPELAVVLAQPLRIQAISLADDQLRRVGEPQPFELDRGPNQNDLALSPDGKTIAGLRRPKAKTRQWSVELIDLEGGPRKLIAGRTTTLVRPRMHFVSATQLLLEHGDGRGTLVDLSLAEVPPHPEPRERRDEVGDLHPDSRFAERMSKRLSHTRVKLPGPTEEQNWERRIDDDQFERMHASVVNGVRLALDQKKPARVVVDGDVATEGHLDLGFPPIDVRMGALSPEGEEVAWAQRYSLRFDAVAKGRREAVDRSHGAAPEGMFYVSRDRALLVTSTSSRYYASLYDTATGEALVTERLEVDWGVAQLDYAPSADGSGLMVYRDSKPSSPLRSLAIVDGKLGENAALPKAEYEAWEGIRYNYKESVLGRLAEIDPDLDWSERELDEYTADRQGRWYLTFRSMATDLAIVSAEGTRFVELPPGQGRELEASPDGSLVAVVQFRSNGRFDVNEELQVSVIDSEAGERLWSQELFNRPDDPRRHRSVELEWSGDGARLLTVNAGDGRVFDARTGKQLRERTSEYIEVVEVKPETSE</sequence>
<evidence type="ECO:0000256" key="1">
    <source>
        <dbReference type="SAM" id="MobiDB-lite"/>
    </source>
</evidence>
<evidence type="ECO:0000313" key="4">
    <source>
        <dbReference type="Proteomes" id="UP000005801"/>
    </source>
</evidence>
<dbReference type="InterPro" id="IPR011047">
    <property type="entry name" value="Quinoprotein_ADH-like_sf"/>
</dbReference>